<reference evidence="1 2" key="1">
    <citation type="submission" date="2013-12" db="EMBL/GenBank/DDBJ databases">
        <title>Draft genome of the parsitic nematode Ancylostoma duodenale.</title>
        <authorList>
            <person name="Mitreva M."/>
        </authorList>
    </citation>
    <scope>NUCLEOTIDE SEQUENCE [LARGE SCALE GENOMIC DNA]</scope>
    <source>
        <strain evidence="1 2">Zhejiang</strain>
    </source>
</reference>
<keyword evidence="2" id="KW-1185">Reference proteome</keyword>
<sequence length="172" mass="19900">NLKKTEVMSSTQEEDVVSDANGIAFTQAKEFQYLGSVLSADGTVDAAVRGRIACAWLKWRESTGILCDRRCSRVLKGKIYRTVVRPAMMYGGECWPLSKTHERMLNRAEMRMLRWACGLTRCDKVRNEDIRTMMQTAPIQRKMRAQRLRWFGHVMRRSPQHPALQALEMEFT</sequence>
<dbReference type="PANTHER" id="PTHR46238">
    <property type="entry name" value="REVERSE TRANSCRIPTASE DOMAIN-CONTAINING PROTEIN"/>
    <property type="match status" value="1"/>
</dbReference>
<organism evidence="1 2">
    <name type="scientific">Ancylostoma duodenale</name>
    <dbReference type="NCBI Taxonomy" id="51022"/>
    <lineage>
        <taxon>Eukaryota</taxon>
        <taxon>Metazoa</taxon>
        <taxon>Ecdysozoa</taxon>
        <taxon>Nematoda</taxon>
        <taxon>Chromadorea</taxon>
        <taxon>Rhabditida</taxon>
        <taxon>Rhabditina</taxon>
        <taxon>Rhabditomorpha</taxon>
        <taxon>Strongyloidea</taxon>
        <taxon>Ancylostomatidae</taxon>
        <taxon>Ancylostomatinae</taxon>
        <taxon>Ancylostoma</taxon>
    </lineage>
</organism>
<evidence type="ECO:0000313" key="1">
    <source>
        <dbReference type="EMBL" id="KIH45983.1"/>
    </source>
</evidence>
<evidence type="ECO:0000313" key="2">
    <source>
        <dbReference type="Proteomes" id="UP000054047"/>
    </source>
</evidence>
<evidence type="ECO:0008006" key="3">
    <source>
        <dbReference type="Google" id="ProtNLM"/>
    </source>
</evidence>
<name>A0A0C2BQC4_9BILA</name>
<protein>
    <recommendedName>
        <fullName evidence="3">Reverse transcriptase domain-containing protein</fullName>
    </recommendedName>
</protein>
<dbReference type="PANTHER" id="PTHR46238:SF11">
    <property type="entry name" value="AGAMOUS-LIKE MADS-BOX PROTEIN AGL16"/>
    <property type="match status" value="1"/>
</dbReference>
<dbReference type="EMBL" id="KN770466">
    <property type="protein sequence ID" value="KIH45983.1"/>
    <property type="molecule type" value="Genomic_DNA"/>
</dbReference>
<dbReference type="AlphaFoldDB" id="A0A0C2BQC4"/>
<accession>A0A0C2BQC4</accession>
<dbReference type="Proteomes" id="UP000054047">
    <property type="component" value="Unassembled WGS sequence"/>
</dbReference>
<proteinExistence type="predicted"/>
<dbReference type="OrthoDB" id="5794356at2759"/>
<gene>
    <name evidence="1" type="ORF">ANCDUO_23968</name>
</gene>
<feature type="non-terminal residue" evidence="1">
    <location>
        <position position="1"/>
    </location>
</feature>